<dbReference type="AlphaFoldDB" id="A0A0F9GIN3"/>
<evidence type="ECO:0000313" key="1">
    <source>
        <dbReference type="EMBL" id="KKL98663.1"/>
    </source>
</evidence>
<sequence>MEILSDKIVITKKPHICNACLRKFEKGTKMRRQVNTYDGIQQWYECPTCQELLSTHREHFNDEYGWCEGGCVNEVKEIGQTPEQLLEYFNH</sequence>
<accession>A0A0F9GIN3</accession>
<gene>
    <name evidence="1" type="ORF">LCGC14_1822200</name>
</gene>
<reference evidence="1" key="1">
    <citation type="journal article" date="2015" name="Nature">
        <title>Complex archaea that bridge the gap between prokaryotes and eukaryotes.</title>
        <authorList>
            <person name="Spang A."/>
            <person name="Saw J.H."/>
            <person name="Jorgensen S.L."/>
            <person name="Zaremba-Niedzwiedzka K."/>
            <person name="Martijn J."/>
            <person name="Lind A.E."/>
            <person name="van Eijk R."/>
            <person name="Schleper C."/>
            <person name="Guy L."/>
            <person name="Ettema T.J."/>
        </authorList>
    </citation>
    <scope>NUCLEOTIDE SEQUENCE</scope>
</reference>
<organism evidence="1">
    <name type="scientific">marine sediment metagenome</name>
    <dbReference type="NCBI Taxonomy" id="412755"/>
    <lineage>
        <taxon>unclassified sequences</taxon>
        <taxon>metagenomes</taxon>
        <taxon>ecological metagenomes</taxon>
    </lineage>
</organism>
<comment type="caution">
    <text evidence="1">The sequence shown here is derived from an EMBL/GenBank/DDBJ whole genome shotgun (WGS) entry which is preliminary data.</text>
</comment>
<name>A0A0F9GIN3_9ZZZZ</name>
<proteinExistence type="predicted"/>
<dbReference type="EMBL" id="LAZR01017861">
    <property type="protein sequence ID" value="KKL98663.1"/>
    <property type="molecule type" value="Genomic_DNA"/>
</dbReference>
<protein>
    <submittedName>
        <fullName evidence="1">Uncharacterized protein</fullName>
    </submittedName>
</protein>